<feature type="domain" description="Prohead serine protease" evidence="5">
    <location>
        <begin position="91"/>
        <end position="162"/>
    </location>
</feature>
<dbReference type="InterPro" id="IPR009097">
    <property type="entry name" value="Cyclic_Pdiesterase"/>
</dbReference>
<reference evidence="6" key="1">
    <citation type="submission" date="2020-02" db="EMBL/GenBank/DDBJ databases">
        <title>A new Streptomyces sp. for controlling soil-borne diseases.</title>
        <authorList>
            <person name="Li X."/>
            <person name="Tian Y."/>
            <person name="Gao K."/>
        </authorList>
    </citation>
    <scope>NUCLEOTIDE SEQUENCE [LARGE SCALE GENOMIC DNA]</scope>
    <source>
        <strain evidence="6">0250</strain>
    </source>
</reference>
<protein>
    <recommendedName>
        <fullName evidence="5">Prohead serine protease domain-containing protein</fullName>
    </recommendedName>
</protein>
<keyword evidence="7" id="KW-1185">Reference proteome</keyword>
<keyword evidence="3" id="KW-0378">Hydrolase</keyword>
<evidence type="ECO:0000256" key="4">
    <source>
        <dbReference type="SAM" id="MobiDB-lite"/>
    </source>
</evidence>
<feature type="region of interest" description="Disordered" evidence="4">
    <location>
        <begin position="576"/>
        <end position="645"/>
    </location>
</feature>
<dbReference type="Gene3D" id="3.90.1140.10">
    <property type="entry name" value="Cyclic phosphodiesterase"/>
    <property type="match status" value="1"/>
</dbReference>
<evidence type="ECO:0000313" key="7">
    <source>
        <dbReference type="Proteomes" id="UP000476310"/>
    </source>
</evidence>
<dbReference type="Proteomes" id="UP000476310">
    <property type="component" value="Unassembled WGS sequence"/>
</dbReference>
<feature type="compositionally biased region" description="Acidic residues" evidence="4">
    <location>
        <begin position="623"/>
        <end position="634"/>
    </location>
</feature>
<dbReference type="InterPro" id="IPR054613">
    <property type="entry name" value="Peptidase_S78_dom"/>
</dbReference>
<evidence type="ECO:0000256" key="1">
    <source>
        <dbReference type="ARBA" id="ARBA00022612"/>
    </source>
</evidence>
<evidence type="ECO:0000256" key="2">
    <source>
        <dbReference type="ARBA" id="ARBA00022670"/>
    </source>
</evidence>
<feature type="compositionally biased region" description="Basic and acidic residues" evidence="4">
    <location>
        <begin position="635"/>
        <end position="645"/>
    </location>
</feature>
<dbReference type="Pfam" id="PF04586">
    <property type="entry name" value="Peptidase_S78"/>
    <property type="match status" value="1"/>
</dbReference>
<dbReference type="RefSeq" id="WP_164430991.1">
    <property type="nucleotide sequence ID" value="NZ_JAAIKT010000035.1"/>
</dbReference>
<sequence length="657" mass="69484">MPTAHTPRAPAPRKGICKAIFAVTGVVDEVADLITPGAFAHTLATRPVKTVWHHEWKEPIGVVLDIAEWQPGDPRFADIPNWPAEAGALVATIAFNLRTSKGRDVYEQVRQWHTHGQAQFSIGYRVPPSGATKRSDGVRVIHKLDLYEVSPVLHGAHPMTQSLEVKADSRMAELEHKTTASSSHIDVKAAEQGGRGVMVALYLPADLAEKISHRDGTAPRDLHVTLAYLGEADQLPGHPDDLAEIVAAALDGAEPIRGTIGGIGRFPDSGDGEPMFVPVDVPGLTELRRRIVDVVEVSPLAGALRANHGFTPHITLGYDLPADTPAVPPIPVAFDTVHVVRGPDATPIRLAGAVSDEPAPTTALAPSGKNEPQMRASVEAKTARAAVLEAKAAMGTRNHATAGHPLTAHAPESKSARAAVIEAKSRIPPGAAVPPFQPLPASYEETRDRVGAAVRRLLANEDDAWTCVEATYSDRVIVSVHQDGTDAATYAVPYESTGPEISLGTPQPVGLTTVVIPDHGSAREADSSETTDSRVVQPTMRALADATARIRTTEDAEQLGPVRATVGDLLAALSSKGFDFGPDDEPEQEQLPAAPSPMAGSGIDLWDDDPYDEPHDTASGTDDAPDVGGDEEGEGSERDTVRLDADEVKAQLAAIQG</sequence>
<accession>A0A6G4AKI2</accession>
<comment type="caution">
    <text evidence="6">The sequence shown here is derived from an EMBL/GenBank/DDBJ whole genome shotgun (WGS) entry which is preliminary data.</text>
</comment>
<dbReference type="GO" id="GO:0008233">
    <property type="term" value="F:peptidase activity"/>
    <property type="evidence" value="ECO:0007669"/>
    <property type="project" value="UniProtKB-KW"/>
</dbReference>
<dbReference type="GO" id="GO:0006508">
    <property type="term" value="P:proteolysis"/>
    <property type="evidence" value="ECO:0007669"/>
    <property type="project" value="UniProtKB-KW"/>
</dbReference>
<organism evidence="6 7">
    <name type="scientific">Streptomyces rhizosphaericus</name>
    <dbReference type="NCBI Taxonomy" id="114699"/>
    <lineage>
        <taxon>Bacteria</taxon>
        <taxon>Bacillati</taxon>
        <taxon>Actinomycetota</taxon>
        <taxon>Actinomycetes</taxon>
        <taxon>Kitasatosporales</taxon>
        <taxon>Streptomycetaceae</taxon>
        <taxon>Streptomyces</taxon>
        <taxon>Streptomyces violaceusniger group</taxon>
    </lineage>
</organism>
<dbReference type="Pfam" id="PF13563">
    <property type="entry name" value="2_5_RNA_ligase2"/>
    <property type="match status" value="1"/>
</dbReference>
<gene>
    <name evidence="6" type="ORF">G4H13_26175</name>
</gene>
<evidence type="ECO:0000313" key="6">
    <source>
        <dbReference type="EMBL" id="NEW73752.1"/>
    </source>
</evidence>
<evidence type="ECO:0000256" key="3">
    <source>
        <dbReference type="ARBA" id="ARBA00022801"/>
    </source>
</evidence>
<dbReference type="AlphaFoldDB" id="A0A6G4AKI2"/>
<proteinExistence type="predicted"/>
<name>A0A6G4AKI2_9ACTN</name>
<dbReference type="EMBL" id="JAAIKT010000035">
    <property type="protein sequence ID" value="NEW73752.1"/>
    <property type="molecule type" value="Genomic_DNA"/>
</dbReference>
<keyword evidence="1" id="KW-1188">Viral release from host cell</keyword>
<dbReference type="SUPFAM" id="SSF55144">
    <property type="entry name" value="LigT-like"/>
    <property type="match status" value="1"/>
</dbReference>
<evidence type="ECO:0000259" key="5">
    <source>
        <dbReference type="Pfam" id="PF04586"/>
    </source>
</evidence>
<keyword evidence="2" id="KW-0645">Protease</keyword>